<comment type="caution">
    <text evidence="4">The sequence shown here is derived from an EMBL/GenBank/DDBJ whole genome shotgun (WGS) entry which is preliminary data.</text>
</comment>
<dbReference type="Pfam" id="PF01548">
    <property type="entry name" value="DEDD_Tnp_IS110"/>
    <property type="match status" value="1"/>
</dbReference>
<reference evidence="5" key="2">
    <citation type="journal article" date="2019" name="MicrobiologyOpen">
        <title>High-quality draft genome sequence of Gaiella occulta isolated from a 150 meter deep mineral water borehole and comparison with the genome sequences of other deep-branching lineages of the phylum Actinobacteria.</title>
        <authorList>
            <person name="Severino R."/>
            <person name="Froufe H.J.C."/>
            <person name="Barroso C."/>
            <person name="Albuquerque L."/>
            <person name="Lobo-da-Cunha A."/>
            <person name="da Costa M.S."/>
            <person name="Egas C."/>
        </authorList>
    </citation>
    <scope>NUCLEOTIDE SEQUENCE [LARGE SCALE GENOMIC DNA]</scope>
    <source>
        <strain evidence="5">F2-233</strain>
    </source>
</reference>
<protein>
    <submittedName>
        <fullName evidence="4">Transposase IS116/IS110/IS902 family</fullName>
    </submittedName>
</protein>
<dbReference type="PANTHER" id="PTHR33055">
    <property type="entry name" value="TRANSPOSASE FOR INSERTION SEQUENCE ELEMENT IS1111A"/>
    <property type="match status" value="1"/>
</dbReference>
<dbReference type="Proteomes" id="UP000254134">
    <property type="component" value="Unassembled WGS sequence"/>
</dbReference>
<dbReference type="GO" id="GO:0003677">
    <property type="term" value="F:DNA binding"/>
    <property type="evidence" value="ECO:0007669"/>
    <property type="project" value="InterPro"/>
</dbReference>
<accession>A0A7M2YTV4</accession>
<keyword evidence="5" id="KW-1185">Reference proteome</keyword>
<proteinExistence type="predicted"/>
<feature type="domain" description="Transposase IS116/IS110/IS902 C-terminal" evidence="3">
    <location>
        <begin position="213"/>
        <end position="298"/>
    </location>
</feature>
<organism evidence="4 5">
    <name type="scientific">Gaiella occulta</name>
    <dbReference type="NCBI Taxonomy" id="1002870"/>
    <lineage>
        <taxon>Bacteria</taxon>
        <taxon>Bacillati</taxon>
        <taxon>Actinomycetota</taxon>
        <taxon>Thermoleophilia</taxon>
        <taxon>Gaiellales</taxon>
        <taxon>Gaiellaceae</taxon>
        <taxon>Gaiella</taxon>
    </lineage>
</organism>
<sequence length="404" mass="44527">MQGRCIGMDVHRDFCEVAIWDAGEVVRAPRVPSRPGQLQEFALQLRPTDRVAMEATGNALAIARIIGPHVAAVEIVNTRRLKAITASKQKTDRHDAKTLAQLLAAGMFAGSWQPDEATRMLRRRVARRARLVVHRTRSKNEILAVLHRNLKPRPPMSDPFGVAGRAWLARQELPVDEQDTVNAALRQIDFLNDEIATIETELARFATGSAEAKQLMTVPGVGLVTATAFLAQVGEVTRFPNPNQLVSYLGLNPSVRQSGDNDAHTGRISKEGSALVRHVLVEAAQTAIRSPGPLRAFFERVRARRGHAVAIVAVARKLAVLFWRLLVSGQDYAYSMPTPTAKKLRAVELKAGAPSRRGGGSQHALNREARRKLERRSAEHAEAAYRRNVADWHRQQAKGARTAT</sequence>
<evidence type="ECO:0000256" key="1">
    <source>
        <dbReference type="SAM" id="MobiDB-lite"/>
    </source>
</evidence>
<dbReference type="InterPro" id="IPR047650">
    <property type="entry name" value="Transpos_IS110"/>
</dbReference>
<gene>
    <name evidence="4" type="ORF">Gocc_3094</name>
</gene>
<dbReference type="InterPro" id="IPR002525">
    <property type="entry name" value="Transp_IS110-like_N"/>
</dbReference>
<dbReference type="GO" id="GO:0004803">
    <property type="term" value="F:transposase activity"/>
    <property type="evidence" value="ECO:0007669"/>
    <property type="project" value="InterPro"/>
</dbReference>
<dbReference type="InterPro" id="IPR003346">
    <property type="entry name" value="Transposase_20"/>
</dbReference>
<dbReference type="AlphaFoldDB" id="A0A7M2YTV4"/>
<dbReference type="GO" id="GO:0006313">
    <property type="term" value="P:DNA transposition"/>
    <property type="evidence" value="ECO:0007669"/>
    <property type="project" value="InterPro"/>
</dbReference>
<name>A0A7M2YTV4_9ACTN</name>
<evidence type="ECO:0000313" key="4">
    <source>
        <dbReference type="EMBL" id="RDI73180.1"/>
    </source>
</evidence>
<evidence type="ECO:0000313" key="5">
    <source>
        <dbReference type="Proteomes" id="UP000254134"/>
    </source>
</evidence>
<reference evidence="4 5" key="1">
    <citation type="submission" date="2018-07" db="EMBL/GenBank/DDBJ databases">
        <title>High-quality-draft genome sequence of Gaiella occulta.</title>
        <authorList>
            <person name="Severino R."/>
            <person name="Froufe H.J.C."/>
            <person name="Rainey F.A."/>
            <person name="Barroso C."/>
            <person name="Albuquerque L."/>
            <person name="Lobo-Da-Cunha A."/>
            <person name="Da Costa M.S."/>
            <person name="Egas C."/>
        </authorList>
    </citation>
    <scope>NUCLEOTIDE SEQUENCE [LARGE SCALE GENOMIC DNA]</scope>
    <source>
        <strain evidence="4 5">F2-233</strain>
    </source>
</reference>
<dbReference type="Pfam" id="PF02371">
    <property type="entry name" value="Transposase_20"/>
    <property type="match status" value="1"/>
</dbReference>
<dbReference type="PANTHER" id="PTHR33055:SF13">
    <property type="entry name" value="TRANSPOSASE"/>
    <property type="match status" value="1"/>
</dbReference>
<feature type="region of interest" description="Disordered" evidence="1">
    <location>
        <begin position="351"/>
        <end position="404"/>
    </location>
</feature>
<feature type="compositionally biased region" description="Basic and acidic residues" evidence="1">
    <location>
        <begin position="375"/>
        <end position="394"/>
    </location>
</feature>
<evidence type="ECO:0000259" key="3">
    <source>
        <dbReference type="Pfam" id="PF02371"/>
    </source>
</evidence>
<dbReference type="NCBIfam" id="NF033542">
    <property type="entry name" value="transpos_IS110"/>
    <property type="match status" value="1"/>
</dbReference>
<evidence type="ECO:0000259" key="2">
    <source>
        <dbReference type="Pfam" id="PF01548"/>
    </source>
</evidence>
<dbReference type="EMBL" id="QQZY01000017">
    <property type="protein sequence ID" value="RDI73180.1"/>
    <property type="molecule type" value="Genomic_DNA"/>
</dbReference>
<feature type="domain" description="Transposase IS110-like N-terminal" evidence="2">
    <location>
        <begin position="6"/>
        <end position="147"/>
    </location>
</feature>